<organism evidence="1 2">
    <name type="scientific">Candidatus Fonsibacter lacus</name>
    <dbReference type="NCBI Taxonomy" id="2576439"/>
    <lineage>
        <taxon>Bacteria</taxon>
        <taxon>Pseudomonadati</taxon>
        <taxon>Pseudomonadota</taxon>
        <taxon>Alphaproteobacteria</taxon>
        <taxon>Candidatus Pelagibacterales</taxon>
        <taxon>Candidatus Pelagibacterales incertae sedis</taxon>
        <taxon>Candidatus Fonsibacter</taxon>
    </lineage>
</organism>
<dbReference type="EMBL" id="RGET01000001">
    <property type="protein sequence ID" value="NBN87506.1"/>
    <property type="molecule type" value="Genomic_DNA"/>
</dbReference>
<reference evidence="1" key="1">
    <citation type="submission" date="2018-10" db="EMBL/GenBank/DDBJ databases">
        <title>Iterative Subtractive Binning of Freshwater Chronoseries Metagenomes Recovers Nearly Complete Genomes from over Four Hundred Novel Species.</title>
        <authorList>
            <person name="Rodriguez-R L.M."/>
            <person name="Tsementzi D."/>
            <person name="Luo C."/>
            <person name="Konstantinidis K.T."/>
        </authorList>
    </citation>
    <scope>NUCLEOTIDE SEQUENCE</scope>
    <source>
        <strain evidence="1">WB7_6_001</strain>
    </source>
</reference>
<protein>
    <submittedName>
        <fullName evidence="1">Uncharacterized protein</fullName>
    </submittedName>
</protein>
<evidence type="ECO:0000313" key="1">
    <source>
        <dbReference type="EMBL" id="NBN87506.1"/>
    </source>
</evidence>
<gene>
    <name evidence="1" type="ORF">EBV32_00200</name>
</gene>
<dbReference type="Proteomes" id="UP000713222">
    <property type="component" value="Unassembled WGS sequence"/>
</dbReference>
<name>A0A964V208_9PROT</name>
<accession>A0A964V208</accession>
<sequence>MRHRPQAQRVITAMTYDLTTIEENQLATDLASTLDAYVSNELTDLLYKMAADLLRQRGIDPGTDYGYDLIHDLVNKILITAR</sequence>
<proteinExistence type="predicted"/>
<evidence type="ECO:0000313" key="2">
    <source>
        <dbReference type="Proteomes" id="UP000713222"/>
    </source>
</evidence>
<dbReference type="AlphaFoldDB" id="A0A964V208"/>
<comment type="caution">
    <text evidence="1">The sequence shown here is derived from an EMBL/GenBank/DDBJ whole genome shotgun (WGS) entry which is preliminary data.</text>
</comment>